<dbReference type="InterPro" id="IPR018119">
    <property type="entry name" value="Strictosidine_synth_cons-reg"/>
</dbReference>
<keyword evidence="3" id="KW-0325">Glycoprotein</keyword>
<dbReference type="InterPro" id="IPR011042">
    <property type="entry name" value="6-blade_b-propeller_TolB-like"/>
</dbReference>
<keyword evidence="5" id="KW-1133">Transmembrane helix</keyword>
<evidence type="ECO:0000256" key="2">
    <source>
        <dbReference type="ARBA" id="ARBA00022553"/>
    </source>
</evidence>
<keyword evidence="8" id="KW-1185">Reference proteome</keyword>
<dbReference type="EMBL" id="CAJHNH020008565">
    <property type="protein sequence ID" value="CAG5136731.1"/>
    <property type="molecule type" value="Genomic_DNA"/>
</dbReference>
<evidence type="ECO:0000313" key="8">
    <source>
        <dbReference type="Proteomes" id="UP000678393"/>
    </source>
</evidence>
<dbReference type="Pfam" id="PF20067">
    <property type="entry name" value="SSL_N"/>
    <property type="match status" value="1"/>
</dbReference>
<gene>
    <name evidence="7" type="ORF">CUNI_LOCUS22289</name>
</gene>
<dbReference type="PANTHER" id="PTHR10426:SF88">
    <property type="entry name" value="ADIPOCYTE PLASMA MEMBRANE-ASSOCIATED PROTEIN HEMOMUCIN-RELATED"/>
    <property type="match status" value="1"/>
</dbReference>
<dbReference type="SUPFAM" id="SSF63829">
    <property type="entry name" value="Calcium-dependent phosphotriesterase"/>
    <property type="match status" value="1"/>
</dbReference>
<feature type="transmembrane region" description="Helical" evidence="5">
    <location>
        <begin position="39"/>
        <end position="61"/>
    </location>
</feature>
<keyword evidence="2" id="KW-0597">Phosphoprotein</keyword>
<dbReference type="OrthoDB" id="5307922at2759"/>
<feature type="domain" description="Strictosidine synthase conserved region" evidence="6">
    <location>
        <begin position="202"/>
        <end position="287"/>
    </location>
</feature>
<dbReference type="Gene3D" id="2.120.10.30">
    <property type="entry name" value="TolB, C-terminal domain"/>
    <property type="match status" value="1"/>
</dbReference>
<evidence type="ECO:0000256" key="1">
    <source>
        <dbReference type="ARBA" id="ARBA00009191"/>
    </source>
</evidence>
<sequence length="423" mass="47070">MASTKARQRNIDKQVLPKQFNAPKGSGDDKQEVKTSRRWIPAFLIALVVTLVIPMMLLIVWPSPIQPVVIEGLPEPPELTGPLEPNNILTFAEQIYRDEVHGPESIVADGDHLYTGTADGWVNHIHQGVVQKIVRFGKEPCGGFHNEVTCGRPLGMRMDKIGFLIVIDAYYGLFRVNVVTGDYDALYLSSTPINGKPAKFLNDLDIGPDGKIYFTDSSTRWPRNQFGMILLEGIPNGRLLMYDPATQTTTELFSSLLFANGVQLTKDKSAVLVVETVRARILKYDLKTKEVTVWAENIPGFPDNIRYSKITGTFWVGLAWTRHRGGFSIIDYLAPLPRVRALLAKVYSFTLFQALKQYTSGTGVHTMAIELNEAGSIVGSIQDTTGAVISSVSEVEVSDGIMYFGSFHSNYIGRLYRRRVPGW</sequence>
<dbReference type="GO" id="GO:0012505">
    <property type="term" value="C:endomembrane system"/>
    <property type="evidence" value="ECO:0007669"/>
    <property type="project" value="TreeGrafter"/>
</dbReference>
<proteinExistence type="inferred from homology"/>
<evidence type="ECO:0000256" key="4">
    <source>
        <dbReference type="SAM" id="MobiDB-lite"/>
    </source>
</evidence>
<reference evidence="7" key="1">
    <citation type="submission" date="2021-04" db="EMBL/GenBank/DDBJ databases">
        <authorList>
            <consortium name="Molecular Ecology Group"/>
        </authorList>
    </citation>
    <scope>NUCLEOTIDE SEQUENCE</scope>
</reference>
<comment type="caution">
    <text evidence="7">The sequence shown here is derived from an EMBL/GenBank/DDBJ whole genome shotgun (WGS) entry which is preliminary data.</text>
</comment>
<evidence type="ECO:0000256" key="3">
    <source>
        <dbReference type="ARBA" id="ARBA00023180"/>
    </source>
</evidence>
<evidence type="ECO:0000256" key="5">
    <source>
        <dbReference type="SAM" id="Phobius"/>
    </source>
</evidence>
<dbReference type="PANTHER" id="PTHR10426">
    <property type="entry name" value="STRICTOSIDINE SYNTHASE-RELATED"/>
    <property type="match status" value="1"/>
</dbReference>
<dbReference type="GO" id="GO:0016787">
    <property type="term" value="F:hydrolase activity"/>
    <property type="evidence" value="ECO:0007669"/>
    <property type="project" value="TreeGrafter"/>
</dbReference>
<evidence type="ECO:0000313" key="7">
    <source>
        <dbReference type="EMBL" id="CAG5136731.1"/>
    </source>
</evidence>
<keyword evidence="5" id="KW-0472">Membrane</keyword>
<dbReference type="AlphaFoldDB" id="A0A8S4AFV4"/>
<comment type="similarity">
    <text evidence="1">Belongs to the strictosidine synthase family.</text>
</comment>
<evidence type="ECO:0000259" key="6">
    <source>
        <dbReference type="Pfam" id="PF03088"/>
    </source>
</evidence>
<protein>
    <recommendedName>
        <fullName evidence="6">Strictosidine synthase conserved region domain-containing protein</fullName>
    </recommendedName>
</protein>
<dbReference type="Pfam" id="PF03088">
    <property type="entry name" value="Str_synth"/>
    <property type="match status" value="1"/>
</dbReference>
<name>A0A8S4AFV4_9EUPU</name>
<organism evidence="7 8">
    <name type="scientific">Candidula unifasciata</name>
    <dbReference type="NCBI Taxonomy" id="100452"/>
    <lineage>
        <taxon>Eukaryota</taxon>
        <taxon>Metazoa</taxon>
        <taxon>Spiralia</taxon>
        <taxon>Lophotrochozoa</taxon>
        <taxon>Mollusca</taxon>
        <taxon>Gastropoda</taxon>
        <taxon>Heterobranchia</taxon>
        <taxon>Euthyneura</taxon>
        <taxon>Panpulmonata</taxon>
        <taxon>Eupulmonata</taxon>
        <taxon>Stylommatophora</taxon>
        <taxon>Helicina</taxon>
        <taxon>Helicoidea</taxon>
        <taxon>Geomitridae</taxon>
        <taxon>Candidula</taxon>
    </lineage>
</organism>
<keyword evidence="5" id="KW-0812">Transmembrane</keyword>
<dbReference type="Proteomes" id="UP000678393">
    <property type="component" value="Unassembled WGS sequence"/>
</dbReference>
<accession>A0A8S4AFV4</accession>
<feature type="region of interest" description="Disordered" evidence="4">
    <location>
        <begin position="1"/>
        <end position="32"/>
    </location>
</feature>